<proteinExistence type="predicted"/>
<organism evidence="3 4">
    <name type="scientific">Candidatus Kaiserbacteria bacterium RIFCSPHIGHO2_01_FULL_53_31</name>
    <dbReference type="NCBI Taxonomy" id="1798481"/>
    <lineage>
        <taxon>Bacteria</taxon>
        <taxon>Candidatus Kaiseribacteriota</taxon>
    </lineage>
</organism>
<evidence type="ECO:0000313" key="4">
    <source>
        <dbReference type="Proteomes" id="UP000178815"/>
    </source>
</evidence>
<accession>A0A1F6CGV8</accession>
<protein>
    <recommendedName>
        <fullName evidence="5">DUF642 domain-containing protein</fullName>
    </recommendedName>
</protein>
<comment type="caution">
    <text evidence="3">The sequence shown here is derived from an EMBL/GenBank/DDBJ whole genome shotgun (WGS) entry which is preliminary data.</text>
</comment>
<sequence>MKRILLSLAIVTLAGSVAALGSTGAFFSDTETSLGNTFTAGAIDLKIDNTSYYNGAATSGTSWDLRDLTIEKFFNFLDLKPGDLGEDTISLHVNTNDAYVCANVKLTSNDDNGLNEPEALVDTTDGPGNGELAQNVNFIWWADDGDNVLESDETVISQGPLSNIGAVGDSVNVTLADTNTNIWGSPGPLPGNTDKFIGKAWCFGTIASAALAQDSLGPASPRTPANSTGGISCNGSGLNNSTQTDSLTADVTFTATQARNNSDFVCAGNCAFDSTANLVVDGGFENPEVTSGDKWDIFPSPAGGWNVLWRDPPPGSPPGRPATANIELHEGVLGAAAEGDQYTELDSDWNGHVGPLNNEPASTVIYQDIPTQIGAAYSLTYQFAARPSTVAANNRLESRLGGIVMDDTGGVADPNAGITWIAKGPFPFVATTTTTRVQFTDLGTADSLGTFLDDVKLSQTSCVN</sequence>
<evidence type="ECO:0000313" key="3">
    <source>
        <dbReference type="EMBL" id="OGG48473.1"/>
    </source>
</evidence>
<feature type="signal peptide" evidence="2">
    <location>
        <begin position="1"/>
        <end position="27"/>
    </location>
</feature>
<evidence type="ECO:0000256" key="2">
    <source>
        <dbReference type="SAM" id="SignalP"/>
    </source>
</evidence>
<keyword evidence="2" id="KW-0732">Signal</keyword>
<feature type="region of interest" description="Disordered" evidence="1">
    <location>
        <begin position="216"/>
        <end position="237"/>
    </location>
</feature>
<evidence type="ECO:0008006" key="5">
    <source>
        <dbReference type="Google" id="ProtNLM"/>
    </source>
</evidence>
<reference evidence="3 4" key="1">
    <citation type="journal article" date="2016" name="Nat. Commun.">
        <title>Thousands of microbial genomes shed light on interconnected biogeochemical processes in an aquifer system.</title>
        <authorList>
            <person name="Anantharaman K."/>
            <person name="Brown C.T."/>
            <person name="Hug L.A."/>
            <person name="Sharon I."/>
            <person name="Castelle C.J."/>
            <person name="Probst A.J."/>
            <person name="Thomas B.C."/>
            <person name="Singh A."/>
            <person name="Wilkins M.J."/>
            <person name="Karaoz U."/>
            <person name="Brodie E.L."/>
            <person name="Williams K.H."/>
            <person name="Hubbard S.S."/>
            <person name="Banfield J.F."/>
        </authorList>
    </citation>
    <scope>NUCLEOTIDE SEQUENCE [LARGE SCALE GENOMIC DNA]</scope>
</reference>
<evidence type="ECO:0000256" key="1">
    <source>
        <dbReference type="SAM" id="MobiDB-lite"/>
    </source>
</evidence>
<name>A0A1F6CGV8_9BACT</name>
<dbReference type="Proteomes" id="UP000178815">
    <property type="component" value="Unassembled WGS sequence"/>
</dbReference>
<feature type="chain" id="PRO_5009523359" description="DUF642 domain-containing protein" evidence="2">
    <location>
        <begin position="28"/>
        <end position="464"/>
    </location>
</feature>
<dbReference type="EMBL" id="MFKU01000012">
    <property type="protein sequence ID" value="OGG48473.1"/>
    <property type="molecule type" value="Genomic_DNA"/>
</dbReference>
<dbReference type="STRING" id="1798481.A2678_01735"/>
<gene>
    <name evidence="3" type="ORF">A2678_01735</name>
</gene>
<feature type="compositionally biased region" description="Polar residues" evidence="1">
    <location>
        <begin position="223"/>
        <end position="237"/>
    </location>
</feature>
<dbReference type="AlphaFoldDB" id="A0A1F6CGV8"/>